<dbReference type="InterPro" id="IPR036770">
    <property type="entry name" value="Ankyrin_rpt-contain_sf"/>
</dbReference>
<feature type="region of interest" description="Disordered" evidence="4">
    <location>
        <begin position="1042"/>
        <end position="1076"/>
    </location>
</feature>
<reference evidence="6" key="1">
    <citation type="submission" date="2019-03" db="EMBL/GenBank/DDBJ databases">
        <title>Long read genome sequence of the mycoparasitic Pythium oligandrum ATCC 38472 isolated from sugarbeet rhizosphere.</title>
        <authorList>
            <person name="Gaulin E."/>
        </authorList>
    </citation>
    <scope>NUCLEOTIDE SEQUENCE</scope>
    <source>
        <strain evidence="6">ATCC 38472_TT</strain>
    </source>
</reference>
<dbReference type="SUPFAM" id="SSF48403">
    <property type="entry name" value="Ankyrin repeat"/>
    <property type="match status" value="2"/>
</dbReference>
<dbReference type="GO" id="GO:0005886">
    <property type="term" value="C:plasma membrane"/>
    <property type="evidence" value="ECO:0007669"/>
    <property type="project" value="TreeGrafter"/>
</dbReference>
<feature type="region of interest" description="Disordered" evidence="4">
    <location>
        <begin position="1"/>
        <end position="98"/>
    </location>
</feature>
<dbReference type="SMART" id="SM00248">
    <property type="entry name" value="ANK"/>
    <property type="match status" value="9"/>
</dbReference>
<evidence type="ECO:0000259" key="5">
    <source>
        <dbReference type="PROSITE" id="PS50011"/>
    </source>
</evidence>
<dbReference type="Gene3D" id="1.10.510.10">
    <property type="entry name" value="Transferase(Phosphotransferase) domain 1"/>
    <property type="match status" value="1"/>
</dbReference>
<organism evidence="6 7">
    <name type="scientific">Pythium oligandrum</name>
    <name type="common">Mycoparasitic fungus</name>
    <dbReference type="NCBI Taxonomy" id="41045"/>
    <lineage>
        <taxon>Eukaryota</taxon>
        <taxon>Sar</taxon>
        <taxon>Stramenopiles</taxon>
        <taxon>Oomycota</taxon>
        <taxon>Peronosporomycetes</taxon>
        <taxon>Pythiales</taxon>
        <taxon>Pythiaceae</taxon>
        <taxon>Pythium</taxon>
    </lineage>
</organism>
<gene>
    <name evidence="6" type="ORF">Poli38472_005590</name>
</gene>
<dbReference type="GO" id="GO:0005524">
    <property type="term" value="F:ATP binding"/>
    <property type="evidence" value="ECO:0007669"/>
    <property type="project" value="InterPro"/>
</dbReference>
<sequence>MDESTPHMSLMESAAASPLASGSEAAASPASSSSGAASASEKRTTPSSWTTSTSYSGLLSKSMKKIMTTRPRMMSTKAPSAMAAEETNQTSANHENDQELFARFAATVTTREKEEMISLITQTPGLVYIQNADEQLPLHLVCALMPAYFYIDLMEMMVQRNPESPANIDKSGQTPLHELCQNTSVTSQALAVLLRVLPAAAAMRDKSSNLALHYLCMNPTCDLEMLRALEQPDTYHMKNADRRTPLHCLAMARKPIRPSLFLHLLQCGPEAATVIDHEGRAVLHWICEAEGRLLDILPALLASSTDIPSHADKHRDLPLHLLCQNKSIDCMALKRLLQAYPEAVHQKTETDLTPLHLLCANESVSVDLLSGLLAYDKEQRALSLVDEFGATPLHLLCMNEALTASLLRTLMLSCTDASFGQDVHGRSPLHYICMNRAITSELVWLFLERAHDLVREIDSGGKTPLHHLCGNHGVTAVTLEILFDACPSAAVIADKELRLPIQYLVDNPSSPPETTALLISGPSSYRLRYDFLSIIGGHAVSFLRSNELTYIQTSLAMDSKSSSKVMVRFYSSERAQDAERQVLERLNTVSKRQLGDRGSRCGPKDYSVMIYDEFEDAKRRVTIRNKGQVAPEDQIDDASVTLQYGLVLEAPLYTLEAMRGEHFEDIDSKRLLLAEIGHCLQFWHREALAIHGNVSLECIGQFPERGLRLLNCHTSRELHERMILDVSALNIQSCPPEAARAFLAKEGFEPTTASDIWQFGCVIFELASGKALLASLVPWSGHIGLIQLLHLLSALTDKVIEQAINSVDPTFQGLLKATLLVNPAQRRSIDSIMHIDAFRGGHHDGTSNQSSESMRSQLQRVADAELYSVEHQRGVKHAQEQLEFIKKEQQHLRGELLTTKLQLHDSEEACESLDARVVELEIELSKLRRQKLEAQHENQVFARNHQSMTHQLHTTMQMLVNLVPLAKKVYGPSADEFLSSVLSQAAGSETPNLSTIDIVEGEATSYLASTVRPRRKSAVQLIKRQLRNSVLAQGCVHTWANSSPPSSTILEPHELGLSSTSPSAEDDKTELSNQIDPPVEPYRLFIDESSDSDNNQVGNDSNVHGWQQNCFLVETDEEDYLG</sequence>
<dbReference type="SUPFAM" id="SSF56112">
    <property type="entry name" value="Protein kinase-like (PK-like)"/>
    <property type="match status" value="1"/>
</dbReference>
<proteinExistence type="predicted"/>
<keyword evidence="3" id="KW-0175">Coiled coil</keyword>
<evidence type="ECO:0000313" key="7">
    <source>
        <dbReference type="Proteomes" id="UP000794436"/>
    </source>
</evidence>
<keyword evidence="2" id="KW-0040">ANK repeat</keyword>
<keyword evidence="1" id="KW-0677">Repeat</keyword>
<evidence type="ECO:0000256" key="1">
    <source>
        <dbReference type="ARBA" id="ARBA00022737"/>
    </source>
</evidence>
<dbReference type="OrthoDB" id="61627at2759"/>
<dbReference type="PANTHER" id="PTHR24186">
    <property type="entry name" value="PROTEIN PHOSPHATASE 1 REGULATORY SUBUNIT"/>
    <property type="match status" value="1"/>
</dbReference>
<dbReference type="Proteomes" id="UP000794436">
    <property type="component" value="Unassembled WGS sequence"/>
</dbReference>
<feature type="compositionally biased region" description="Low complexity" evidence="4">
    <location>
        <begin position="12"/>
        <end position="61"/>
    </location>
</feature>
<dbReference type="Gene3D" id="1.25.40.20">
    <property type="entry name" value="Ankyrin repeat-containing domain"/>
    <property type="match status" value="4"/>
</dbReference>
<dbReference type="InterPro" id="IPR000719">
    <property type="entry name" value="Prot_kinase_dom"/>
</dbReference>
<dbReference type="PROSITE" id="PS50011">
    <property type="entry name" value="PROTEIN_KINASE_DOM"/>
    <property type="match status" value="1"/>
</dbReference>
<dbReference type="GO" id="GO:0004672">
    <property type="term" value="F:protein kinase activity"/>
    <property type="evidence" value="ECO:0007669"/>
    <property type="project" value="InterPro"/>
</dbReference>
<feature type="domain" description="Protein kinase" evidence="5">
    <location>
        <begin position="529"/>
        <end position="839"/>
    </location>
</feature>
<dbReference type="InterPro" id="IPR002110">
    <property type="entry name" value="Ankyrin_rpt"/>
</dbReference>
<dbReference type="InterPro" id="IPR011009">
    <property type="entry name" value="Kinase-like_dom_sf"/>
</dbReference>
<evidence type="ECO:0000256" key="3">
    <source>
        <dbReference type="SAM" id="Coils"/>
    </source>
</evidence>
<dbReference type="AlphaFoldDB" id="A0A8K1FKM1"/>
<comment type="caution">
    <text evidence="6">The sequence shown here is derived from an EMBL/GenBank/DDBJ whole genome shotgun (WGS) entry which is preliminary data.</text>
</comment>
<evidence type="ECO:0000313" key="6">
    <source>
        <dbReference type="EMBL" id="TMW62972.1"/>
    </source>
</evidence>
<feature type="coiled-coil region" evidence="3">
    <location>
        <begin position="875"/>
        <end position="937"/>
    </location>
</feature>
<dbReference type="EMBL" id="SPLM01000073">
    <property type="protein sequence ID" value="TMW62972.1"/>
    <property type="molecule type" value="Genomic_DNA"/>
</dbReference>
<evidence type="ECO:0000256" key="4">
    <source>
        <dbReference type="SAM" id="MobiDB-lite"/>
    </source>
</evidence>
<dbReference type="PANTHER" id="PTHR24186:SF50">
    <property type="entry name" value="ANKYRIN REPEAT-CONTAINING PROTEIN ITN1-LIKE ISOFORM X1"/>
    <property type="match status" value="1"/>
</dbReference>
<evidence type="ECO:0000256" key="2">
    <source>
        <dbReference type="ARBA" id="ARBA00023043"/>
    </source>
</evidence>
<protein>
    <recommendedName>
        <fullName evidence="5">Protein kinase domain-containing protein</fullName>
    </recommendedName>
</protein>
<name>A0A8K1FKM1_PYTOL</name>
<keyword evidence="7" id="KW-1185">Reference proteome</keyword>
<accession>A0A8K1FKM1</accession>